<keyword evidence="1" id="KW-0472">Membrane</keyword>
<protein>
    <recommendedName>
        <fullName evidence="2">VIT domain-containing protein</fullName>
    </recommendedName>
</protein>
<dbReference type="PROSITE" id="PS51468">
    <property type="entry name" value="VIT"/>
    <property type="match status" value="1"/>
</dbReference>
<reference evidence="4" key="1">
    <citation type="journal article" date="2019" name="Int. J. Syst. Evol. Microbiol.">
        <title>The Global Catalogue of Microorganisms (GCM) 10K type strain sequencing project: providing services to taxonomists for standard genome sequencing and annotation.</title>
        <authorList>
            <consortium name="The Broad Institute Genomics Platform"/>
            <consortium name="The Broad Institute Genome Sequencing Center for Infectious Disease"/>
            <person name="Wu L."/>
            <person name="Ma J."/>
        </authorList>
    </citation>
    <scope>NUCLEOTIDE SEQUENCE [LARGE SCALE GENOMIC DNA]</scope>
    <source>
        <strain evidence="4">JCM 16601</strain>
    </source>
</reference>
<name>A0ABP7PXS4_9SPHI</name>
<gene>
    <name evidence="3" type="ORF">GCM10022210_24230</name>
</gene>
<feature type="transmembrane region" description="Helical" evidence="1">
    <location>
        <begin position="12"/>
        <end position="30"/>
    </location>
</feature>
<organism evidence="3 4">
    <name type="scientific">Mucilaginibacter dorajii</name>
    <dbReference type="NCBI Taxonomy" id="692994"/>
    <lineage>
        <taxon>Bacteria</taxon>
        <taxon>Pseudomonadati</taxon>
        <taxon>Bacteroidota</taxon>
        <taxon>Sphingobacteriia</taxon>
        <taxon>Sphingobacteriales</taxon>
        <taxon>Sphingobacteriaceae</taxon>
        <taxon>Mucilaginibacter</taxon>
    </lineage>
</organism>
<evidence type="ECO:0000259" key="2">
    <source>
        <dbReference type="PROSITE" id="PS51468"/>
    </source>
</evidence>
<dbReference type="InterPro" id="IPR031005">
    <property type="entry name" value="Sorted_by_XrtN"/>
</dbReference>
<proteinExistence type="predicted"/>
<evidence type="ECO:0000256" key="1">
    <source>
        <dbReference type="SAM" id="Phobius"/>
    </source>
</evidence>
<feature type="domain" description="VIT" evidence="2">
    <location>
        <begin position="317"/>
        <end position="450"/>
    </location>
</feature>
<dbReference type="EMBL" id="BAAAZC010000018">
    <property type="protein sequence ID" value="GAA3973208.1"/>
    <property type="molecule type" value="Genomic_DNA"/>
</dbReference>
<dbReference type="Pfam" id="PF08487">
    <property type="entry name" value="VIT"/>
    <property type="match status" value="1"/>
</dbReference>
<dbReference type="NCBIfam" id="TIGR04477">
    <property type="entry name" value="sorted_by_XrtN"/>
    <property type="match status" value="1"/>
</dbReference>
<dbReference type="InterPro" id="IPR013694">
    <property type="entry name" value="VIT"/>
</dbReference>
<feature type="transmembrane region" description="Helical" evidence="1">
    <location>
        <begin position="127"/>
        <end position="144"/>
    </location>
</feature>
<evidence type="ECO:0000313" key="3">
    <source>
        <dbReference type="EMBL" id="GAA3973208.1"/>
    </source>
</evidence>
<feature type="transmembrane region" description="Helical" evidence="1">
    <location>
        <begin position="807"/>
        <end position="824"/>
    </location>
</feature>
<keyword evidence="1" id="KW-1133">Transmembrane helix</keyword>
<feature type="transmembrane region" description="Helical" evidence="1">
    <location>
        <begin position="192"/>
        <end position="212"/>
    </location>
</feature>
<accession>A0ABP7PXS4</accession>
<feature type="transmembrane region" description="Helical" evidence="1">
    <location>
        <begin position="150"/>
        <end position="180"/>
    </location>
</feature>
<feature type="transmembrane region" description="Helical" evidence="1">
    <location>
        <begin position="69"/>
        <end position="85"/>
    </location>
</feature>
<dbReference type="Proteomes" id="UP001500742">
    <property type="component" value="Unassembled WGS sequence"/>
</dbReference>
<feature type="transmembrane region" description="Helical" evidence="1">
    <location>
        <begin position="42"/>
        <end position="62"/>
    </location>
</feature>
<keyword evidence="4" id="KW-1185">Reference proteome</keyword>
<keyword evidence="1" id="KW-0812">Transmembrane</keyword>
<comment type="caution">
    <text evidence="3">The sequence shown here is derived from an EMBL/GenBank/DDBJ whole genome shotgun (WGS) entry which is preliminary data.</text>
</comment>
<evidence type="ECO:0000313" key="4">
    <source>
        <dbReference type="Proteomes" id="UP001500742"/>
    </source>
</evidence>
<feature type="transmembrane region" description="Helical" evidence="1">
    <location>
        <begin position="97"/>
        <end position="115"/>
    </location>
</feature>
<sequence length="831" mass="93538">MKKLQSILTEDRVIKTGLIMILISAALFAFPELNLIDLKEGADISFFFTSYLLSVVYLIVVLLTKPKRLAYWALVFILWFISAFALNREMNVFDTSVPWLCVAICVSCGAVILSAFADRFSNAAKHLLIFFLGIAFLLFLYYSLYLTSMYIIGILAAIAIGISLHVFAPVALAVTTFIIIRRNVAGSRSLKIALAAGVFIPVIACALFVWQWRGINKQVNQAINHNILSEGKLPAWVVISQNIPKNDIAERIIKANLVYKTANLQDNWFWGNFHNTSFDEPLKHDPLVVIASIFSTQTNLEEHERIKILEAMYDSRHKAQERLWGGNKLTTSSVITNVKIFPEYRMAYTEKTLFVKNHEERTWWGGQEAIYTFHVPEGSVVSSLSLWIDGKEAKSRLTTRAKADSAYKTVVGVEVRDPSVVHWQEGNTVTARIFPCTATEARKFRVGVTSPLKLQGQQLTYESIYFDGPPADDASETIQVSFSKKPALFNLPGFEEINEGVFTADRKYQPDEEISFAVVPLADKPFAFAGSGYQLKEYKPQFTMFDPGTIYLDLNNSWTNTEFDSLWQSIKNKKVYYDDGGLKRLTDQNKTAVLARAQKLNFSLFPVNEIRDADNALLITKSTQTAPNLNDLDDSEFQKRLTTYLATAKPIRLYNVGTKLTPYLKALKEMRVFVYDDGGVQKLQSNLAKHLFLKSQEDDKHVVLDQSGVMIAQTADTTGSNAPDHLLRLFAYNDVMKKVGPHYFDKTYVQPDIIKEAEQAYITSPVSSLIVLETQADYERFGIDANKNSLANASMKSSGAVPEPGEWLLVLIAIAVINFLVYRAKYAKHDL</sequence>
<dbReference type="RefSeq" id="WP_259094466.1">
    <property type="nucleotide sequence ID" value="NZ_BAAAZC010000018.1"/>
</dbReference>